<keyword evidence="3" id="KW-0436">Ligase</keyword>
<dbReference type="Gene3D" id="3.30.930.10">
    <property type="entry name" value="Bira Bifunctional Protein, Domain 2"/>
    <property type="match status" value="1"/>
</dbReference>
<gene>
    <name evidence="3" type="ORF">B2A_15073</name>
</gene>
<reference evidence="3" key="2">
    <citation type="journal article" date="2014" name="ISME J.">
        <title>Microbial stratification in low pH oxic and suboxic macroscopic growths along an acid mine drainage.</title>
        <authorList>
            <person name="Mendez-Garcia C."/>
            <person name="Mesa V."/>
            <person name="Sprenger R.R."/>
            <person name="Richter M."/>
            <person name="Diez M.S."/>
            <person name="Solano J."/>
            <person name="Bargiela R."/>
            <person name="Golyshina O.V."/>
            <person name="Manteca A."/>
            <person name="Ramos J.L."/>
            <person name="Gallego J.R."/>
            <person name="Llorente I."/>
            <person name="Martins Dos Santos V.A."/>
            <person name="Jensen O.N."/>
            <person name="Pelaez A.I."/>
            <person name="Sanchez J."/>
            <person name="Ferrer M."/>
        </authorList>
    </citation>
    <scope>NUCLEOTIDE SEQUENCE</scope>
</reference>
<evidence type="ECO:0000259" key="2">
    <source>
        <dbReference type="Pfam" id="PF03099"/>
    </source>
</evidence>
<reference evidence="3" key="1">
    <citation type="submission" date="2013-08" db="EMBL/GenBank/DDBJ databases">
        <authorList>
            <person name="Mendez C."/>
            <person name="Richter M."/>
            <person name="Ferrer M."/>
            <person name="Sanchez J."/>
        </authorList>
    </citation>
    <scope>NUCLEOTIDE SEQUENCE</scope>
</reference>
<dbReference type="InterPro" id="IPR045864">
    <property type="entry name" value="aa-tRNA-synth_II/BPL/LPL"/>
</dbReference>
<dbReference type="EMBL" id="AUZZ01010972">
    <property type="protein sequence ID" value="EQD27876.1"/>
    <property type="molecule type" value="Genomic_DNA"/>
</dbReference>
<dbReference type="AlphaFoldDB" id="T0XYL9"/>
<protein>
    <submittedName>
        <fullName evidence="3">Biotin/acetyl-CoA-carboxylase ligase</fullName>
    </submittedName>
</protein>
<evidence type="ECO:0000256" key="1">
    <source>
        <dbReference type="SAM" id="MobiDB-lite"/>
    </source>
</evidence>
<evidence type="ECO:0000313" key="3">
    <source>
        <dbReference type="EMBL" id="EQD27876.1"/>
    </source>
</evidence>
<feature type="domain" description="BPL/LPL catalytic" evidence="2">
    <location>
        <begin position="20"/>
        <end position="57"/>
    </location>
</feature>
<dbReference type="InterPro" id="IPR004143">
    <property type="entry name" value="BPL_LPL_catalytic"/>
</dbReference>
<proteinExistence type="predicted"/>
<comment type="caution">
    <text evidence="3">The sequence shown here is derived from an EMBL/GenBank/DDBJ whole genome shotgun (WGS) entry which is preliminary data.</text>
</comment>
<organism evidence="3">
    <name type="scientific">mine drainage metagenome</name>
    <dbReference type="NCBI Taxonomy" id="410659"/>
    <lineage>
        <taxon>unclassified sequences</taxon>
        <taxon>metagenomes</taxon>
        <taxon>ecological metagenomes</taxon>
    </lineage>
</organism>
<feature type="region of interest" description="Disordered" evidence="1">
    <location>
        <begin position="1"/>
        <end position="57"/>
    </location>
</feature>
<dbReference type="GO" id="GO:0016874">
    <property type="term" value="F:ligase activity"/>
    <property type="evidence" value="ECO:0007669"/>
    <property type="project" value="UniProtKB-KW"/>
</dbReference>
<accession>T0XYL9</accession>
<feature type="non-terminal residue" evidence="3">
    <location>
        <position position="57"/>
    </location>
</feature>
<dbReference type="Pfam" id="PF03099">
    <property type="entry name" value="BPL_LplA_LipB"/>
    <property type="match status" value="1"/>
</dbReference>
<sequence length="57" mass="6146">MPARESRTELPSTQAEAIDRARSGAPSGWRIVAERQTAGRGRLDHAWASPPGGLYLS</sequence>
<dbReference type="SUPFAM" id="SSF55681">
    <property type="entry name" value="Class II aaRS and biotin synthetases"/>
    <property type="match status" value="1"/>
</dbReference>
<name>T0XYL9_9ZZZZ</name>